<gene>
    <name evidence="2" type="ORF">KUV50_06030</name>
</gene>
<evidence type="ECO:0000313" key="2">
    <source>
        <dbReference type="EMBL" id="MBY5957679.1"/>
    </source>
</evidence>
<dbReference type="AlphaFoldDB" id="A0A953HM92"/>
<dbReference type="PANTHER" id="PTHR38011">
    <property type="entry name" value="DIHYDROFOLATE REDUCTASE FAMILY PROTEIN (AFU_ORTHOLOGUE AFUA_8G06820)"/>
    <property type="match status" value="1"/>
</dbReference>
<reference evidence="2" key="1">
    <citation type="submission" date="2021-06" db="EMBL/GenBank/DDBJ databases">
        <title>44 bacteria genomes isolated from Dapeng, Shenzhen.</title>
        <authorList>
            <person name="Zheng W."/>
            <person name="Yu S."/>
            <person name="Huang Y."/>
        </authorList>
    </citation>
    <scope>NUCLEOTIDE SEQUENCE</scope>
    <source>
        <strain evidence="2">DP5N28-2</strain>
    </source>
</reference>
<dbReference type="GO" id="GO:0008703">
    <property type="term" value="F:5-amino-6-(5-phosphoribosylamino)uracil reductase activity"/>
    <property type="evidence" value="ECO:0007669"/>
    <property type="project" value="InterPro"/>
</dbReference>
<feature type="domain" description="Bacterial bifunctional deaminase-reductase C-terminal" evidence="1">
    <location>
        <begin position="6"/>
        <end position="174"/>
    </location>
</feature>
<dbReference type="InterPro" id="IPR050765">
    <property type="entry name" value="Riboflavin_Biosynth_HTPR"/>
</dbReference>
<dbReference type="GO" id="GO:0009231">
    <property type="term" value="P:riboflavin biosynthetic process"/>
    <property type="evidence" value="ECO:0007669"/>
    <property type="project" value="InterPro"/>
</dbReference>
<evidence type="ECO:0000259" key="1">
    <source>
        <dbReference type="Pfam" id="PF01872"/>
    </source>
</evidence>
<dbReference type="SUPFAM" id="SSF53597">
    <property type="entry name" value="Dihydrofolate reductase-like"/>
    <property type="match status" value="1"/>
</dbReference>
<protein>
    <submittedName>
        <fullName evidence="2">Dihydrofolate reductase family protein</fullName>
    </submittedName>
</protein>
<sequence>MTMTKRKIILYSALSLDGFIARMDGTYDWLHDNDYAEGKEDYGYDQFLEGIDTILMGYNTYEDIIRHADIFPYDSSENYVFTRKKEVPDDPNVTFVTSEIVSFVEKLKNKPDAKDIWLVGGGQINSILSEHDLIDELVLTYIPITLGDGIRILHGKEFDKRYRLYDSVVYENGFVQLYLKQVQKG</sequence>
<accession>A0A953HM92</accession>
<keyword evidence="3" id="KW-1185">Reference proteome</keyword>
<organism evidence="2 3">
    <name type="scientific">Membranihabitans marinus</name>
    <dbReference type="NCBI Taxonomy" id="1227546"/>
    <lineage>
        <taxon>Bacteria</taxon>
        <taxon>Pseudomonadati</taxon>
        <taxon>Bacteroidota</taxon>
        <taxon>Saprospiria</taxon>
        <taxon>Saprospirales</taxon>
        <taxon>Saprospiraceae</taxon>
        <taxon>Membranihabitans</taxon>
    </lineage>
</organism>
<dbReference type="PANTHER" id="PTHR38011:SF11">
    <property type="entry name" value="2,5-DIAMINO-6-RIBOSYLAMINO-4(3H)-PYRIMIDINONE 5'-PHOSPHATE REDUCTASE"/>
    <property type="match status" value="1"/>
</dbReference>
<evidence type="ECO:0000313" key="3">
    <source>
        <dbReference type="Proteomes" id="UP000753961"/>
    </source>
</evidence>
<dbReference type="EMBL" id="JAHVHU010000006">
    <property type="protein sequence ID" value="MBY5957679.1"/>
    <property type="molecule type" value="Genomic_DNA"/>
</dbReference>
<name>A0A953HM92_9BACT</name>
<dbReference type="Gene3D" id="3.40.430.10">
    <property type="entry name" value="Dihydrofolate Reductase, subunit A"/>
    <property type="match status" value="1"/>
</dbReference>
<dbReference type="Pfam" id="PF01872">
    <property type="entry name" value="RibD_C"/>
    <property type="match status" value="1"/>
</dbReference>
<proteinExistence type="predicted"/>
<comment type="caution">
    <text evidence="2">The sequence shown here is derived from an EMBL/GenBank/DDBJ whole genome shotgun (WGS) entry which is preliminary data.</text>
</comment>
<dbReference type="InterPro" id="IPR002734">
    <property type="entry name" value="RibDG_C"/>
</dbReference>
<dbReference type="Proteomes" id="UP000753961">
    <property type="component" value="Unassembled WGS sequence"/>
</dbReference>
<dbReference type="RefSeq" id="WP_222579203.1">
    <property type="nucleotide sequence ID" value="NZ_JAHVHU010000006.1"/>
</dbReference>
<dbReference type="InterPro" id="IPR024072">
    <property type="entry name" value="DHFR-like_dom_sf"/>
</dbReference>